<dbReference type="Pfam" id="PF02653">
    <property type="entry name" value="BPD_transp_2"/>
    <property type="match status" value="1"/>
</dbReference>
<keyword evidence="2" id="KW-1003">Cell membrane</keyword>
<organism evidence="7 8">
    <name type="scientific">Kaistia terrae</name>
    <dbReference type="NCBI Taxonomy" id="537017"/>
    <lineage>
        <taxon>Bacteria</taxon>
        <taxon>Pseudomonadati</taxon>
        <taxon>Pseudomonadota</taxon>
        <taxon>Alphaproteobacteria</taxon>
        <taxon>Hyphomicrobiales</taxon>
        <taxon>Kaistiaceae</taxon>
        <taxon>Kaistia</taxon>
    </lineage>
</organism>
<evidence type="ECO:0000256" key="2">
    <source>
        <dbReference type="ARBA" id="ARBA00022475"/>
    </source>
</evidence>
<evidence type="ECO:0000313" key="8">
    <source>
        <dbReference type="Proteomes" id="UP001596150"/>
    </source>
</evidence>
<evidence type="ECO:0000256" key="6">
    <source>
        <dbReference type="SAM" id="Phobius"/>
    </source>
</evidence>
<reference evidence="8" key="1">
    <citation type="journal article" date="2019" name="Int. J. Syst. Evol. Microbiol.">
        <title>The Global Catalogue of Microorganisms (GCM) 10K type strain sequencing project: providing services to taxonomists for standard genome sequencing and annotation.</title>
        <authorList>
            <consortium name="The Broad Institute Genomics Platform"/>
            <consortium name="The Broad Institute Genome Sequencing Center for Infectious Disease"/>
            <person name="Wu L."/>
            <person name="Ma J."/>
        </authorList>
    </citation>
    <scope>NUCLEOTIDE SEQUENCE [LARGE SCALE GENOMIC DNA]</scope>
    <source>
        <strain evidence="8">KACC 12633</strain>
    </source>
</reference>
<feature type="transmembrane region" description="Helical" evidence="6">
    <location>
        <begin position="186"/>
        <end position="207"/>
    </location>
</feature>
<evidence type="ECO:0000256" key="5">
    <source>
        <dbReference type="ARBA" id="ARBA00023136"/>
    </source>
</evidence>
<keyword evidence="4 6" id="KW-1133">Transmembrane helix</keyword>
<feature type="transmembrane region" description="Helical" evidence="6">
    <location>
        <begin position="33"/>
        <end position="53"/>
    </location>
</feature>
<dbReference type="PANTHER" id="PTHR32196:SF19">
    <property type="entry name" value="GALACTOFURANOSE TRANSPORTER PERMEASE PROTEIN YTFT"/>
    <property type="match status" value="1"/>
</dbReference>
<keyword evidence="8" id="KW-1185">Reference proteome</keyword>
<evidence type="ECO:0000256" key="4">
    <source>
        <dbReference type="ARBA" id="ARBA00022989"/>
    </source>
</evidence>
<feature type="transmembrane region" description="Helical" evidence="6">
    <location>
        <begin position="114"/>
        <end position="135"/>
    </location>
</feature>
<keyword evidence="3 6" id="KW-0812">Transmembrane</keyword>
<comment type="caution">
    <text evidence="7">The sequence shown here is derived from an EMBL/GenBank/DDBJ whole genome shotgun (WGS) entry which is preliminary data.</text>
</comment>
<dbReference type="RefSeq" id="WP_266345930.1">
    <property type="nucleotide sequence ID" value="NZ_JAPKNH010000012.1"/>
</dbReference>
<dbReference type="CDD" id="cd06579">
    <property type="entry name" value="TM_PBP1_transp_AraH_like"/>
    <property type="match status" value="1"/>
</dbReference>
<gene>
    <name evidence="7" type="ORF">ACFPP9_26200</name>
</gene>
<feature type="transmembrane region" description="Helical" evidence="6">
    <location>
        <begin position="318"/>
        <end position="334"/>
    </location>
</feature>
<evidence type="ECO:0000256" key="3">
    <source>
        <dbReference type="ARBA" id="ARBA00022692"/>
    </source>
</evidence>
<sequence>MSSTTQNAPSPVPGSVGSPPRGGIASLLSRRHIGTIAALIALLIFNFIFTPHFATMQTLSVNLTQVCVIVIVGVGMTMVIATGGIDLSVGSIMAIAGAFAPQIFQGMLFPVPNLYVGIALAIVMSITIAGFFGLFNGWLVSSFRVQPIIATLILYIAGRGIAQVWTNGDLQVFKVPEFQQIAIGRVFGVPFQVWIMLALVLIAAWALQRTVFGRQVLAVGGNEQAARLAGIPVRRVKRLVYVISGVCSGIAGLIVIAMNSAADANLIGMGIELDVIAAVAVGGTLLSGGRATIIGTLLGALIIQLVRYTLLANGVPDAAALVVKAGLIVLAVWLQRQDRA</sequence>
<dbReference type="Proteomes" id="UP001596150">
    <property type="component" value="Unassembled WGS sequence"/>
</dbReference>
<feature type="transmembrane region" description="Helical" evidence="6">
    <location>
        <begin position="147"/>
        <end position="166"/>
    </location>
</feature>
<dbReference type="InterPro" id="IPR001851">
    <property type="entry name" value="ABC_transp_permease"/>
</dbReference>
<dbReference type="EMBL" id="JBHSML010000033">
    <property type="protein sequence ID" value="MFC5519284.1"/>
    <property type="molecule type" value="Genomic_DNA"/>
</dbReference>
<name>A0ABW0Q316_9HYPH</name>
<protein>
    <submittedName>
        <fullName evidence="7">ABC transporter permease</fullName>
    </submittedName>
</protein>
<dbReference type="PANTHER" id="PTHR32196">
    <property type="entry name" value="ABC TRANSPORTER PERMEASE PROTEIN YPHD-RELATED-RELATED"/>
    <property type="match status" value="1"/>
</dbReference>
<feature type="transmembrane region" description="Helical" evidence="6">
    <location>
        <begin position="239"/>
        <end position="258"/>
    </location>
</feature>
<keyword evidence="5 6" id="KW-0472">Membrane</keyword>
<evidence type="ECO:0000313" key="7">
    <source>
        <dbReference type="EMBL" id="MFC5519284.1"/>
    </source>
</evidence>
<evidence type="ECO:0000256" key="1">
    <source>
        <dbReference type="ARBA" id="ARBA00004651"/>
    </source>
</evidence>
<feature type="transmembrane region" description="Helical" evidence="6">
    <location>
        <begin position="59"/>
        <end position="80"/>
    </location>
</feature>
<proteinExistence type="predicted"/>
<comment type="subcellular location">
    <subcellularLocation>
        <location evidence="1">Cell membrane</location>
        <topology evidence="1">Multi-pass membrane protein</topology>
    </subcellularLocation>
</comment>
<accession>A0ABW0Q316</accession>